<dbReference type="InterPro" id="IPR054712">
    <property type="entry name" value="Cas3-like_dom"/>
</dbReference>
<protein>
    <submittedName>
        <fullName evidence="9">CRISPR-associated helicase Cas3</fullName>
    </submittedName>
</protein>
<dbReference type="OrthoDB" id="43851at2157"/>
<dbReference type="PANTHER" id="PTHR47959">
    <property type="entry name" value="ATP-DEPENDENT RNA HELICASE RHLE-RELATED"/>
    <property type="match status" value="1"/>
</dbReference>
<evidence type="ECO:0000259" key="8">
    <source>
        <dbReference type="PROSITE" id="PS51643"/>
    </source>
</evidence>
<reference evidence="9 10" key="1">
    <citation type="submission" date="2021-06" db="EMBL/GenBank/DDBJ databases">
        <title>Complete genome sequence of the secondary alcohol utilizing methanogen Methanospirillum hungatei strain GP1.</title>
        <authorList>
            <person name="Day L.A."/>
            <person name="Costa K.C."/>
        </authorList>
    </citation>
    <scope>NUCLEOTIDE SEQUENCE [LARGE SCALE GENOMIC DNA]</scope>
    <source>
        <strain evidence="9 10">GP1</strain>
    </source>
</reference>
<evidence type="ECO:0000259" key="7">
    <source>
        <dbReference type="PROSITE" id="PS51194"/>
    </source>
</evidence>
<accession>A0A8F5VQ39</accession>
<gene>
    <name evidence="9" type="primary">cas3</name>
    <name evidence="9" type="ORF">KSK55_04490</name>
</gene>
<dbReference type="PROSITE" id="PS51194">
    <property type="entry name" value="HELICASE_CTER"/>
    <property type="match status" value="1"/>
</dbReference>
<dbReference type="NCBIfam" id="TIGR01596">
    <property type="entry name" value="cas3_HD"/>
    <property type="match status" value="1"/>
</dbReference>
<dbReference type="GO" id="GO:0051607">
    <property type="term" value="P:defense response to virus"/>
    <property type="evidence" value="ECO:0007669"/>
    <property type="project" value="UniProtKB-KW"/>
</dbReference>
<dbReference type="PROSITE" id="PS51192">
    <property type="entry name" value="HELICASE_ATP_BIND_1"/>
    <property type="match status" value="1"/>
</dbReference>
<evidence type="ECO:0000313" key="10">
    <source>
        <dbReference type="Proteomes" id="UP000694228"/>
    </source>
</evidence>
<keyword evidence="5" id="KW-0051">Antiviral defense</keyword>
<dbReference type="AlphaFoldDB" id="A0A8F5VQ39"/>
<dbReference type="InterPro" id="IPR006483">
    <property type="entry name" value="CRISPR-assoc_Cas3_HD"/>
</dbReference>
<dbReference type="GO" id="GO:0005524">
    <property type="term" value="F:ATP binding"/>
    <property type="evidence" value="ECO:0007669"/>
    <property type="project" value="UniProtKB-KW"/>
</dbReference>
<dbReference type="SMART" id="SM00487">
    <property type="entry name" value="DEXDc"/>
    <property type="match status" value="1"/>
</dbReference>
<keyword evidence="2" id="KW-0378">Hydrolase</keyword>
<evidence type="ECO:0000256" key="4">
    <source>
        <dbReference type="ARBA" id="ARBA00022840"/>
    </source>
</evidence>
<dbReference type="InterPro" id="IPR014001">
    <property type="entry name" value="Helicase_ATP-bd"/>
</dbReference>
<sequence length="742" mass="86275">MITQILAKSNGETLVEHTLSCLNIYQQLIDIFPDLDKYTDFISFYEVVFQALFLHDVGKSSEEFQKYLKGLPNEWNHYRHEILSTPFVNLLNIKESERDIIKTLVLTHHKDLDGLIPYSETLDYLGKPFSEHMKSIVVHQEEINIFFDELFNCITYFSDHNLKITSFSEQKHFTNDDWEDTLIGLSQSLRKNEKFKNWFFRIGIMGKGMINASDYLASGGIKEILKPLPSLEEVYTFKKRTSIQEKCLNLIGNAILISPTGSGKTEAALFWATNNLNQTKGNRIFFTLPYTASINALYIRLRKKFHPWYQSEDFISLLHGRAGYFLSQMYEDQKTSLHLAKISHQICSPYKIMTPFQAIRHFFSLKGYEMGLLEMYQGIFIFDEIHSYEPRTVALILGMCSFLKNKLDAKILLMSATLPSFISSMFQKDLDINQIITMEKNEQNEYLRHRCFILDGTILDNLSYIKAAIQRKKRVLVVCNTVKQAQIVYNELYSPHINSALLHSKFILKDREEIENIIITGEITEDENPPLQLLVGTQTVEVSLDIDYDICFTEPAPIDALIQRFGRVNRKKEKGICPVYVFRQGSDSDKFIYNPEKVQKTLSVLSEIEYLHEWELQRIVDCVYSDGFGEKQEEFENTYHMFTDVLNEIVPLKNYDRKESDFFKLFDSIEVIPNKFLTEVKMAVEEGNFFEIMKYTLPLSKGQFYRLKIEGRVSNESEYLFIDAKYDSHLGLILSASDSSII</sequence>
<dbReference type="InterPro" id="IPR050079">
    <property type="entry name" value="DEAD_box_RNA_helicase"/>
</dbReference>
<dbReference type="NCBIfam" id="TIGR01587">
    <property type="entry name" value="cas3_core"/>
    <property type="match status" value="1"/>
</dbReference>
<dbReference type="InterPro" id="IPR006474">
    <property type="entry name" value="Helicase_Cas3_CRISPR-ass_core"/>
</dbReference>
<dbReference type="InterPro" id="IPR011545">
    <property type="entry name" value="DEAD/DEAH_box_helicase_dom"/>
</dbReference>
<feature type="domain" description="Helicase C-terminal" evidence="7">
    <location>
        <begin position="457"/>
        <end position="616"/>
    </location>
</feature>
<dbReference type="GO" id="GO:0003676">
    <property type="term" value="F:nucleic acid binding"/>
    <property type="evidence" value="ECO:0007669"/>
    <property type="project" value="InterPro"/>
</dbReference>
<dbReference type="PROSITE" id="PS51643">
    <property type="entry name" value="HD_CAS3"/>
    <property type="match status" value="1"/>
</dbReference>
<dbReference type="CDD" id="cd09641">
    <property type="entry name" value="Cas3''_I"/>
    <property type="match status" value="1"/>
</dbReference>
<dbReference type="GO" id="GO:0003724">
    <property type="term" value="F:RNA helicase activity"/>
    <property type="evidence" value="ECO:0007669"/>
    <property type="project" value="TreeGrafter"/>
</dbReference>
<evidence type="ECO:0000256" key="2">
    <source>
        <dbReference type="ARBA" id="ARBA00022801"/>
    </source>
</evidence>
<dbReference type="InterPro" id="IPR001650">
    <property type="entry name" value="Helicase_C-like"/>
</dbReference>
<name>A0A8F5VQ39_METHU</name>
<dbReference type="SMART" id="SM00490">
    <property type="entry name" value="HELICc"/>
    <property type="match status" value="1"/>
</dbReference>
<dbReference type="EMBL" id="CP077107">
    <property type="protein sequence ID" value="QXO95660.1"/>
    <property type="molecule type" value="Genomic_DNA"/>
</dbReference>
<feature type="domain" description="Helicase ATP-binding" evidence="6">
    <location>
        <begin position="245"/>
        <end position="436"/>
    </location>
</feature>
<proteinExistence type="predicted"/>
<feature type="domain" description="HD Cas3-type" evidence="8">
    <location>
        <begin position="7"/>
        <end position="216"/>
    </location>
</feature>
<dbReference type="Pfam" id="PF00270">
    <property type="entry name" value="DEAD"/>
    <property type="match status" value="1"/>
</dbReference>
<keyword evidence="1" id="KW-0547">Nucleotide-binding</keyword>
<evidence type="ECO:0000313" key="9">
    <source>
        <dbReference type="EMBL" id="QXO95660.1"/>
    </source>
</evidence>
<organism evidence="9 10">
    <name type="scientific">Methanospirillum hungatei</name>
    <dbReference type="NCBI Taxonomy" id="2203"/>
    <lineage>
        <taxon>Archaea</taxon>
        <taxon>Methanobacteriati</taxon>
        <taxon>Methanobacteriota</taxon>
        <taxon>Stenosarchaea group</taxon>
        <taxon>Methanomicrobia</taxon>
        <taxon>Methanomicrobiales</taxon>
        <taxon>Methanospirillaceae</taxon>
        <taxon>Methanospirillum</taxon>
    </lineage>
</organism>
<evidence type="ECO:0000259" key="6">
    <source>
        <dbReference type="PROSITE" id="PS51192"/>
    </source>
</evidence>
<keyword evidence="4" id="KW-0067">ATP-binding</keyword>
<dbReference type="Proteomes" id="UP000694228">
    <property type="component" value="Chromosome"/>
</dbReference>
<keyword evidence="3" id="KW-0347">Helicase</keyword>
<evidence type="ECO:0000256" key="5">
    <source>
        <dbReference type="ARBA" id="ARBA00023118"/>
    </source>
</evidence>
<dbReference type="Pfam" id="PF22590">
    <property type="entry name" value="Cas3-like_C_2"/>
    <property type="match status" value="1"/>
</dbReference>
<evidence type="ECO:0000256" key="3">
    <source>
        <dbReference type="ARBA" id="ARBA00022806"/>
    </source>
</evidence>
<dbReference type="GO" id="GO:0005829">
    <property type="term" value="C:cytosol"/>
    <property type="evidence" value="ECO:0007669"/>
    <property type="project" value="TreeGrafter"/>
</dbReference>
<evidence type="ECO:0000256" key="1">
    <source>
        <dbReference type="ARBA" id="ARBA00022741"/>
    </source>
</evidence>
<dbReference type="GO" id="GO:0016787">
    <property type="term" value="F:hydrolase activity"/>
    <property type="evidence" value="ECO:0007669"/>
    <property type="project" value="UniProtKB-KW"/>
</dbReference>
<dbReference type="PANTHER" id="PTHR47959:SF16">
    <property type="entry name" value="CRISPR-ASSOCIATED NUCLEASE_HELICASE CAS3-RELATED"/>
    <property type="match status" value="1"/>
</dbReference>